<dbReference type="Proteomes" id="UP001054945">
    <property type="component" value="Unassembled WGS sequence"/>
</dbReference>
<evidence type="ECO:0000256" key="1">
    <source>
        <dbReference type="SAM" id="MobiDB-lite"/>
    </source>
</evidence>
<reference evidence="2 3" key="1">
    <citation type="submission" date="2021-06" db="EMBL/GenBank/DDBJ databases">
        <title>Caerostris extrusa draft genome.</title>
        <authorList>
            <person name="Kono N."/>
            <person name="Arakawa K."/>
        </authorList>
    </citation>
    <scope>NUCLEOTIDE SEQUENCE [LARGE SCALE GENOMIC DNA]</scope>
</reference>
<organism evidence="2 3">
    <name type="scientific">Caerostris extrusa</name>
    <name type="common">Bark spider</name>
    <name type="synonym">Caerostris bankana</name>
    <dbReference type="NCBI Taxonomy" id="172846"/>
    <lineage>
        <taxon>Eukaryota</taxon>
        <taxon>Metazoa</taxon>
        <taxon>Ecdysozoa</taxon>
        <taxon>Arthropoda</taxon>
        <taxon>Chelicerata</taxon>
        <taxon>Arachnida</taxon>
        <taxon>Araneae</taxon>
        <taxon>Araneomorphae</taxon>
        <taxon>Entelegynae</taxon>
        <taxon>Araneoidea</taxon>
        <taxon>Araneidae</taxon>
        <taxon>Caerostris</taxon>
    </lineage>
</organism>
<evidence type="ECO:0000313" key="3">
    <source>
        <dbReference type="Proteomes" id="UP001054945"/>
    </source>
</evidence>
<feature type="compositionally biased region" description="Basic and acidic residues" evidence="1">
    <location>
        <begin position="76"/>
        <end position="86"/>
    </location>
</feature>
<evidence type="ECO:0000313" key="2">
    <source>
        <dbReference type="EMBL" id="GIY98270.1"/>
    </source>
</evidence>
<dbReference type="AlphaFoldDB" id="A0AAV4XVP0"/>
<feature type="region of interest" description="Disordered" evidence="1">
    <location>
        <begin position="48"/>
        <end position="116"/>
    </location>
</feature>
<accession>A0AAV4XVP0</accession>
<sequence>MPLLPLTKQKPCKKQEALALLDQNINTGGGWGVAGVVQKSNNAHLQDIPQHRGPCYKEPTSNTQRAGGVGSFNPKRCWESISRRQTPDGVRLAKKVGGGGRGRAFERPGPPIRGIPGPQLLLITALGP</sequence>
<protein>
    <submittedName>
        <fullName evidence="2">Uncharacterized protein</fullName>
    </submittedName>
</protein>
<gene>
    <name evidence="2" type="ORF">CEXT_627721</name>
</gene>
<dbReference type="EMBL" id="BPLR01018275">
    <property type="protein sequence ID" value="GIY98270.1"/>
    <property type="molecule type" value="Genomic_DNA"/>
</dbReference>
<comment type="caution">
    <text evidence="2">The sequence shown here is derived from an EMBL/GenBank/DDBJ whole genome shotgun (WGS) entry which is preliminary data.</text>
</comment>
<keyword evidence="3" id="KW-1185">Reference proteome</keyword>
<proteinExistence type="predicted"/>
<name>A0AAV4XVP0_CAEEX</name>